<evidence type="ECO:0000313" key="3">
    <source>
        <dbReference type="WBParaSite" id="PSAMB.scaffold559size47208.g7041.t1"/>
    </source>
</evidence>
<dbReference type="Proteomes" id="UP000887566">
    <property type="component" value="Unplaced"/>
</dbReference>
<evidence type="ECO:0000256" key="1">
    <source>
        <dbReference type="SAM" id="MobiDB-lite"/>
    </source>
</evidence>
<keyword evidence="2" id="KW-1185">Reference proteome</keyword>
<feature type="region of interest" description="Disordered" evidence="1">
    <location>
        <begin position="1"/>
        <end position="20"/>
    </location>
</feature>
<sequence>MHNIRPEGAASRRASWRTAVEERLRRPQLHPSLLTPPSLVVAVEAVDPRGMPHKRPSAADQVSVGAARRRASSPPQLLSSTCALDVLVVVVVEEAVVGQTVGTRVI</sequence>
<reference evidence="3" key="1">
    <citation type="submission" date="2022-11" db="UniProtKB">
        <authorList>
            <consortium name="WormBaseParasite"/>
        </authorList>
    </citation>
    <scope>IDENTIFICATION</scope>
</reference>
<evidence type="ECO:0000313" key="2">
    <source>
        <dbReference type="Proteomes" id="UP000887566"/>
    </source>
</evidence>
<proteinExistence type="predicted"/>
<dbReference type="WBParaSite" id="PSAMB.scaffold559size47208.g7041.t1">
    <property type="protein sequence ID" value="PSAMB.scaffold559size47208.g7041.t1"/>
    <property type="gene ID" value="PSAMB.scaffold559size47208.g7041"/>
</dbReference>
<feature type="region of interest" description="Disordered" evidence="1">
    <location>
        <begin position="48"/>
        <end position="75"/>
    </location>
</feature>
<dbReference type="AlphaFoldDB" id="A0A914WX93"/>
<protein>
    <submittedName>
        <fullName evidence="3">Uncharacterized protein</fullName>
    </submittedName>
</protein>
<name>A0A914WX93_9BILA</name>
<organism evidence="2 3">
    <name type="scientific">Plectus sambesii</name>
    <dbReference type="NCBI Taxonomy" id="2011161"/>
    <lineage>
        <taxon>Eukaryota</taxon>
        <taxon>Metazoa</taxon>
        <taxon>Ecdysozoa</taxon>
        <taxon>Nematoda</taxon>
        <taxon>Chromadorea</taxon>
        <taxon>Plectida</taxon>
        <taxon>Plectina</taxon>
        <taxon>Plectoidea</taxon>
        <taxon>Plectidae</taxon>
        <taxon>Plectus</taxon>
    </lineage>
</organism>
<accession>A0A914WX93</accession>